<dbReference type="InterPro" id="IPR013700">
    <property type="entry name" value="AflR"/>
</dbReference>
<dbReference type="Pfam" id="PF00172">
    <property type="entry name" value="Zn_clus"/>
    <property type="match status" value="1"/>
</dbReference>
<keyword evidence="2" id="KW-0805">Transcription regulation</keyword>
<evidence type="ECO:0000259" key="7">
    <source>
        <dbReference type="PROSITE" id="PS50048"/>
    </source>
</evidence>
<feature type="compositionally biased region" description="Polar residues" evidence="6">
    <location>
        <begin position="33"/>
        <end position="43"/>
    </location>
</feature>
<dbReference type="GO" id="GO:0008270">
    <property type="term" value="F:zinc ion binding"/>
    <property type="evidence" value="ECO:0007669"/>
    <property type="project" value="InterPro"/>
</dbReference>
<accession>A0A6A6HRF9</accession>
<dbReference type="PROSITE" id="PS00463">
    <property type="entry name" value="ZN2_CY6_FUNGAL_1"/>
    <property type="match status" value="1"/>
</dbReference>
<name>A0A6A6HRF9_9PLEO</name>
<dbReference type="InterPro" id="IPR050675">
    <property type="entry name" value="OAF3"/>
</dbReference>
<dbReference type="InterPro" id="IPR001138">
    <property type="entry name" value="Zn2Cys6_DnaBD"/>
</dbReference>
<dbReference type="PANTHER" id="PTHR31069:SF31">
    <property type="entry name" value="MONODICTYPHENONE CLUSTER TRANSCRIPTION FACTOR-RELATED"/>
    <property type="match status" value="1"/>
</dbReference>
<feature type="region of interest" description="Disordered" evidence="6">
    <location>
        <begin position="1"/>
        <end position="49"/>
    </location>
</feature>
<proteinExistence type="predicted"/>
<dbReference type="RefSeq" id="XP_033675463.1">
    <property type="nucleotide sequence ID" value="XM_033830621.1"/>
</dbReference>
<evidence type="ECO:0000256" key="6">
    <source>
        <dbReference type="SAM" id="MobiDB-lite"/>
    </source>
</evidence>
<evidence type="ECO:0000256" key="2">
    <source>
        <dbReference type="ARBA" id="ARBA00023015"/>
    </source>
</evidence>
<dbReference type="PROSITE" id="PS50048">
    <property type="entry name" value="ZN2_CY6_FUNGAL_2"/>
    <property type="match status" value="1"/>
</dbReference>
<protein>
    <recommendedName>
        <fullName evidence="7">Zn(2)-C6 fungal-type domain-containing protein</fullName>
    </recommendedName>
</protein>
<evidence type="ECO:0000256" key="5">
    <source>
        <dbReference type="ARBA" id="ARBA00023242"/>
    </source>
</evidence>
<evidence type="ECO:0000256" key="3">
    <source>
        <dbReference type="ARBA" id="ARBA00023125"/>
    </source>
</evidence>
<dbReference type="SMART" id="SM00066">
    <property type="entry name" value="GAL4"/>
    <property type="match status" value="1"/>
</dbReference>
<feature type="compositionally biased region" description="Pro residues" evidence="6">
    <location>
        <begin position="14"/>
        <end position="32"/>
    </location>
</feature>
<dbReference type="GO" id="GO:0000981">
    <property type="term" value="F:DNA-binding transcription factor activity, RNA polymerase II-specific"/>
    <property type="evidence" value="ECO:0007669"/>
    <property type="project" value="InterPro"/>
</dbReference>
<keyword evidence="3" id="KW-0238">DNA-binding</keyword>
<dbReference type="Proteomes" id="UP000800094">
    <property type="component" value="Unassembled WGS sequence"/>
</dbReference>
<keyword evidence="5" id="KW-0539">Nucleus</keyword>
<dbReference type="Gene3D" id="4.10.240.10">
    <property type="entry name" value="Zn(2)-C6 fungal-type DNA-binding domain"/>
    <property type="match status" value="1"/>
</dbReference>
<dbReference type="CDD" id="cd00067">
    <property type="entry name" value="GAL4"/>
    <property type="match status" value="1"/>
</dbReference>
<dbReference type="PANTHER" id="PTHR31069">
    <property type="entry name" value="OLEATE-ACTIVATED TRANSCRIPTION FACTOR 1-RELATED"/>
    <property type="match status" value="1"/>
</dbReference>
<dbReference type="EMBL" id="ML987217">
    <property type="protein sequence ID" value="KAF2240459.1"/>
    <property type="molecule type" value="Genomic_DNA"/>
</dbReference>
<evidence type="ECO:0000256" key="4">
    <source>
        <dbReference type="ARBA" id="ARBA00023163"/>
    </source>
</evidence>
<organism evidence="8 9">
    <name type="scientific">Trematosphaeria pertusa</name>
    <dbReference type="NCBI Taxonomy" id="390896"/>
    <lineage>
        <taxon>Eukaryota</taxon>
        <taxon>Fungi</taxon>
        <taxon>Dikarya</taxon>
        <taxon>Ascomycota</taxon>
        <taxon>Pezizomycotina</taxon>
        <taxon>Dothideomycetes</taxon>
        <taxon>Pleosporomycetidae</taxon>
        <taxon>Pleosporales</taxon>
        <taxon>Massarineae</taxon>
        <taxon>Trematosphaeriaceae</taxon>
        <taxon>Trematosphaeria</taxon>
    </lineage>
</organism>
<dbReference type="GO" id="GO:0045122">
    <property type="term" value="P:aflatoxin biosynthetic process"/>
    <property type="evidence" value="ECO:0007669"/>
    <property type="project" value="InterPro"/>
</dbReference>
<feature type="region of interest" description="Disordered" evidence="6">
    <location>
        <begin position="92"/>
        <end position="121"/>
    </location>
</feature>
<evidence type="ECO:0000313" key="8">
    <source>
        <dbReference type="EMBL" id="KAF2240459.1"/>
    </source>
</evidence>
<feature type="region of interest" description="Disordered" evidence="6">
    <location>
        <begin position="462"/>
        <end position="481"/>
    </location>
</feature>
<gene>
    <name evidence="8" type="ORF">BU26DRAFT_525924</name>
</gene>
<dbReference type="PRINTS" id="PR00755">
    <property type="entry name" value="AFLATOXINBRP"/>
</dbReference>
<evidence type="ECO:0000313" key="9">
    <source>
        <dbReference type="Proteomes" id="UP000800094"/>
    </source>
</evidence>
<dbReference type="GO" id="GO:0005634">
    <property type="term" value="C:nucleus"/>
    <property type="evidence" value="ECO:0007669"/>
    <property type="project" value="InterPro"/>
</dbReference>
<dbReference type="SUPFAM" id="SSF57701">
    <property type="entry name" value="Zn2/Cys6 DNA-binding domain"/>
    <property type="match status" value="1"/>
</dbReference>
<dbReference type="AlphaFoldDB" id="A0A6A6HRF9"/>
<dbReference type="GO" id="GO:0003677">
    <property type="term" value="F:DNA binding"/>
    <property type="evidence" value="ECO:0007669"/>
    <property type="project" value="UniProtKB-KW"/>
</dbReference>
<evidence type="ECO:0000256" key="1">
    <source>
        <dbReference type="ARBA" id="ARBA00022723"/>
    </source>
</evidence>
<keyword evidence="4" id="KW-0804">Transcription</keyword>
<keyword evidence="1" id="KW-0479">Metal-binding</keyword>
<feature type="compositionally biased region" description="Low complexity" evidence="6">
    <location>
        <begin position="1"/>
        <end position="13"/>
    </location>
</feature>
<reference evidence="8" key="1">
    <citation type="journal article" date="2020" name="Stud. Mycol.">
        <title>101 Dothideomycetes genomes: a test case for predicting lifestyles and emergence of pathogens.</title>
        <authorList>
            <person name="Haridas S."/>
            <person name="Albert R."/>
            <person name="Binder M."/>
            <person name="Bloem J."/>
            <person name="Labutti K."/>
            <person name="Salamov A."/>
            <person name="Andreopoulos B."/>
            <person name="Baker S."/>
            <person name="Barry K."/>
            <person name="Bills G."/>
            <person name="Bluhm B."/>
            <person name="Cannon C."/>
            <person name="Castanera R."/>
            <person name="Culley D."/>
            <person name="Daum C."/>
            <person name="Ezra D."/>
            <person name="Gonzalez J."/>
            <person name="Henrissat B."/>
            <person name="Kuo A."/>
            <person name="Liang C."/>
            <person name="Lipzen A."/>
            <person name="Lutzoni F."/>
            <person name="Magnuson J."/>
            <person name="Mondo S."/>
            <person name="Nolan M."/>
            <person name="Ohm R."/>
            <person name="Pangilinan J."/>
            <person name="Park H.-J."/>
            <person name="Ramirez L."/>
            <person name="Alfaro M."/>
            <person name="Sun H."/>
            <person name="Tritt A."/>
            <person name="Yoshinaga Y."/>
            <person name="Zwiers L.-H."/>
            <person name="Turgeon B."/>
            <person name="Goodwin S."/>
            <person name="Spatafora J."/>
            <person name="Crous P."/>
            <person name="Grigoriev I."/>
        </authorList>
    </citation>
    <scope>NUCLEOTIDE SEQUENCE</scope>
    <source>
        <strain evidence="8">CBS 122368</strain>
    </source>
</reference>
<dbReference type="Pfam" id="PF08493">
    <property type="entry name" value="AflR"/>
    <property type="match status" value="1"/>
</dbReference>
<dbReference type="InterPro" id="IPR036864">
    <property type="entry name" value="Zn2-C6_fun-type_DNA-bd_sf"/>
</dbReference>
<dbReference type="GeneID" id="54583951"/>
<feature type="domain" description="Zn(2)-C6 fungal-type" evidence="7">
    <location>
        <begin position="54"/>
        <end position="84"/>
    </location>
</feature>
<sequence length="481" mass="52496">MFQAVPQTYTSQPSPSPPIDAMSLPPPPPPPSQQNSIVTTSPAAEQKPRKLRASCDACSRAKVKCDKVRPTCHRCGNMGICCNYSPSMRLGKPRKNRNPDGTIMRDVSPASSCGPLGPRPDMIPRTTSYTAESSPEPTDPFFFGPATPEYHFQDAYMAHGYEGSQSPYSEAGSFVSGWSNDDHIMFQSPSEMFTSMPQFPPPPSPYAGHVRSTSVQSQPEAYAPMEGIHSPPMASPHYYGGMEHQQSLPIFSHDKVTASPPPMVAAPLPTPPTSATAQSHDCTQFAFQTLNSLYSPPSSQPAAGDFNGASNGLPTLDTVLATNKAAVDKLFVLLGCQCSSNPHFSTTIAFTIVKILSWYQAIAGVNQSEGEVNTQMEAFTHTPISLGEFRLEGEDEHTFRTQLVLTELRKVEKLIDKFSERYCRSANPAETGIDGGVYGALESLLRTRVRDTFKVTMRTAPEEVKRQVASRSQNRNRTHTL</sequence>
<dbReference type="OrthoDB" id="2943660at2759"/>
<keyword evidence="9" id="KW-1185">Reference proteome</keyword>